<proteinExistence type="inferred from homology"/>
<accession>A0A402CEG6</accession>
<dbReference type="EMBL" id="BHYM01000049">
    <property type="protein sequence ID" value="GCE42003.1"/>
    <property type="molecule type" value="Genomic_DNA"/>
</dbReference>
<feature type="domain" description="UspA" evidence="2">
    <location>
        <begin position="8"/>
        <end position="146"/>
    </location>
</feature>
<protein>
    <submittedName>
        <fullName evidence="3">Universal stress protein family</fullName>
    </submittedName>
</protein>
<evidence type="ECO:0000259" key="2">
    <source>
        <dbReference type="Pfam" id="PF00582"/>
    </source>
</evidence>
<evidence type="ECO:0000313" key="4">
    <source>
        <dbReference type="Proteomes" id="UP000287519"/>
    </source>
</evidence>
<dbReference type="RefSeq" id="WP_124394013.1">
    <property type="nucleotide sequence ID" value="NZ_BHYM01000049.1"/>
</dbReference>
<gene>
    <name evidence="3" type="ORF">Rhow_005662</name>
</gene>
<dbReference type="InterPro" id="IPR006016">
    <property type="entry name" value="UspA"/>
</dbReference>
<comment type="similarity">
    <text evidence="1">Belongs to the universal stress protein A family.</text>
</comment>
<dbReference type="AlphaFoldDB" id="A0A402CEG6"/>
<evidence type="ECO:0000313" key="3">
    <source>
        <dbReference type="EMBL" id="GCE42003.1"/>
    </source>
</evidence>
<organism evidence="3 4">
    <name type="scientific">Rhodococcus wratislaviensis</name>
    <name type="common">Tsukamurella wratislaviensis</name>
    <dbReference type="NCBI Taxonomy" id="44752"/>
    <lineage>
        <taxon>Bacteria</taxon>
        <taxon>Bacillati</taxon>
        <taxon>Actinomycetota</taxon>
        <taxon>Actinomycetes</taxon>
        <taxon>Mycobacteriales</taxon>
        <taxon>Nocardiaceae</taxon>
        <taxon>Rhodococcus</taxon>
    </lineage>
</organism>
<dbReference type="InterPro" id="IPR006015">
    <property type="entry name" value="Universal_stress_UspA"/>
</dbReference>
<dbReference type="SUPFAM" id="SSF52402">
    <property type="entry name" value="Adenine nucleotide alpha hydrolases-like"/>
    <property type="match status" value="1"/>
</dbReference>
<name>A0A402CEG6_RHOWR</name>
<comment type="caution">
    <text evidence="3">The sequence shown here is derived from an EMBL/GenBank/DDBJ whole genome shotgun (WGS) entry which is preliminary data.</text>
</comment>
<dbReference type="Gene3D" id="3.40.50.12370">
    <property type="match status" value="1"/>
</dbReference>
<dbReference type="Pfam" id="PF00582">
    <property type="entry name" value="Usp"/>
    <property type="match status" value="1"/>
</dbReference>
<evidence type="ECO:0000256" key="1">
    <source>
        <dbReference type="ARBA" id="ARBA00008791"/>
    </source>
</evidence>
<dbReference type="PRINTS" id="PR01438">
    <property type="entry name" value="UNVRSLSTRESS"/>
</dbReference>
<dbReference type="Proteomes" id="UP000287519">
    <property type="component" value="Unassembled WGS sequence"/>
</dbReference>
<sequence length="189" mass="18927">MNASAGRAVLVGVNGSSAARRAAVWAAAFASRTEAPLRRVHVLPEALYLMTDAAVMGQGPAIAQHRAAGQRFLDDASTEARLGFPGVDVHTELVPGPTAPALAAAGATSGMIVLGAGTPSGVGALAAGSTAIALARHARCPITLCRRQSEMLPDRRPVVVGIGIGIGDGDSSAAAVLSAFDFAHLFGAP</sequence>
<reference evidence="3 4" key="1">
    <citation type="submission" date="2018-11" db="EMBL/GenBank/DDBJ databases">
        <title>Microbial catabolism of amino acid.</title>
        <authorList>
            <person name="Hibi M."/>
            <person name="Ogawa J."/>
        </authorList>
    </citation>
    <scope>NUCLEOTIDE SEQUENCE [LARGE SCALE GENOMIC DNA]</scope>
    <source>
        <strain evidence="3 4">C31-06</strain>
    </source>
</reference>
<keyword evidence="4" id="KW-1185">Reference proteome</keyword>